<dbReference type="Proteomes" id="UP000292459">
    <property type="component" value="Unassembled WGS sequence"/>
</dbReference>
<evidence type="ECO:0000256" key="2">
    <source>
        <dbReference type="ARBA" id="ARBA00008441"/>
    </source>
</evidence>
<feature type="compositionally biased region" description="Gly residues" evidence="5">
    <location>
        <begin position="63"/>
        <end position="78"/>
    </location>
</feature>
<dbReference type="GO" id="GO:0030288">
    <property type="term" value="C:outer membrane-bounded periplasmic space"/>
    <property type="evidence" value="ECO:0007669"/>
    <property type="project" value="TreeGrafter"/>
</dbReference>
<proteinExistence type="inferred from homology"/>
<evidence type="ECO:0000256" key="3">
    <source>
        <dbReference type="ARBA" id="ARBA00022729"/>
    </source>
</evidence>
<reference evidence="6 7" key="1">
    <citation type="submission" date="2018-11" db="EMBL/GenBank/DDBJ databases">
        <title>Whole genome sequencing of an environmental sample.</title>
        <authorList>
            <person name="Sarangi A.N."/>
            <person name="Singh D."/>
            <person name="Tripathy S."/>
        </authorList>
    </citation>
    <scope>NUCLEOTIDE SEQUENCE [LARGE SCALE GENOMIC DNA]</scope>
    <source>
        <strain evidence="6 7">Lakshadweep</strain>
    </source>
</reference>
<evidence type="ECO:0000313" key="6">
    <source>
        <dbReference type="EMBL" id="RZM77844.1"/>
    </source>
</evidence>
<comment type="caution">
    <text evidence="6">The sequence shown here is derived from an EMBL/GenBank/DDBJ whole genome shotgun (WGS) entry which is preliminary data.</text>
</comment>
<dbReference type="Gene3D" id="1.20.120.1490">
    <property type="match status" value="1"/>
</dbReference>
<organism evidence="6 7">
    <name type="scientific">Leptolyngbya iicbica LK</name>
    <dbReference type="NCBI Taxonomy" id="2294035"/>
    <lineage>
        <taxon>Bacteria</taxon>
        <taxon>Bacillati</taxon>
        <taxon>Cyanobacteriota</taxon>
        <taxon>Cyanophyceae</taxon>
        <taxon>Leptolyngbyales</taxon>
        <taxon>Leptolyngbyaceae</taxon>
        <taxon>Leptolyngbya group</taxon>
        <taxon>Leptolyngbya</taxon>
        <taxon>Leptolyngbya iicbica</taxon>
    </lineage>
</organism>
<dbReference type="OrthoDB" id="531812at2"/>
<evidence type="ECO:0000256" key="5">
    <source>
        <dbReference type="SAM" id="MobiDB-lite"/>
    </source>
</evidence>
<dbReference type="GO" id="GO:0051082">
    <property type="term" value="F:unfolded protein binding"/>
    <property type="evidence" value="ECO:0007669"/>
    <property type="project" value="TreeGrafter"/>
</dbReference>
<evidence type="ECO:0000313" key="7">
    <source>
        <dbReference type="Proteomes" id="UP000292459"/>
    </source>
</evidence>
<keyword evidence="4" id="KW-0574">Periplasm</keyword>
<protein>
    <submittedName>
        <fullName evidence="6">Periplasmic heavy metal sensor</fullName>
    </submittedName>
</protein>
<accession>A0A4Q7E6V8</accession>
<comment type="subcellular location">
    <subcellularLocation>
        <location evidence="1">Periplasm</location>
    </subcellularLocation>
</comment>
<evidence type="ECO:0000256" key="4">
    <source>
        <dbReference type="ARBA" id="ARBA00022764"/>
    </source>
</evidence>
<dbReference type="InterPro" id="IPR012899">
    <property type="entry name" value="LTXXQ"/>
</dbReference>
<dbReference type="InterPro" id="IPR052211">
    <property type="entry name" value="Cpx_auxiliary_protein"/>
</dbReference>
<dbReference type="Pfam" id="PF07813">
    <property type="entry name" value="LTXXQ"/>
    <property type="match status" value="1"/>
</dbReference>
<name>A0A4Q7E6V8_9CYAN</name>
<feature type="region of interest" description="Disordered" evidence="5">
    <location>
        <begin position="171"/>
        <end position="205"/>
    </location>
</feature>
<comment type="similarity">
    <text evidence="2">Belongs to the CpxP/Spy family.</text>
</comment>
<keyword evidence="7" id="KW-1185">Reference proteome</keyword>
<dbReference type="PANTHER" id="PTHR38102:SF1">
    <property type="entry name" value="PERIPLASMIC CHAPERONE SPY"/>
    <property type="match status" value="1"/>
</dbReference>
<keyword evidence="3" id="KW-0732">Signal</keyword>
<dbReference type="EMBL" id="QVFV01000003">
    <property type="protein sequence ID" value="RZM77844.1"/>
    <property type="molecule type" value="Genomic_DNA"/>
</dbReference>
<sequence length="205" mass="23436">MRCASRSIRRSPIGWCLYMPRLIDSELFWRLTMERRTVSLLAIAALAVPVVGGLSAAQLHAQMGGGPGMGEGPGSGEGPRGDRTERLIETLDLSEDQVTQIRAIREGDREEMQALHANLRNEREAMHTLMSGTASDEELRAQHEEIQTLHREVADLRFENMLAVRNVLTPEQRTELSERMAQRREDHRGRFQERRESRRQQRLAE</sequence>
<dbReference type="AlphaFoldDB" id="A0A4Q7E6V8"/>
<feature type="region of interest" description="Disordered" evidence="5">
    <location>
        <begin position="62"/>
        <end position="82"/>
    </location>
</feature>
<evidence type="ECO:0000256" key="1">
    <source>
        <dbReference type="ARBA" id="ARBA00004418"/>
    </source>
</evidence>
<dbReference type="CDD" id="cd09916">
    <property type="entry name" value="CpxP_like"/>
    <property type="match status" value="1"/>
</dbReference>
<feature type="compositionally biased region" description="Basic and acidic residues" evidence="5">
    <location>
        <begin position="172"/>
        <end position="205"/>
    </location>
</feature>
<dbReference type="PANTHER" id="PTHR38102">
    <property type="entry name" value="PERIPLASMIC CHAPERONE SPY"/>
    <property type="match status" value="1"/>
</dbReference>
<gene>
    <name evidence="6" type="ORF">DYY88_14845</name>
</gene>